<gene>
    <name evidence="2" type="ORF">AVDCRST_MAG30-3717</name>
</gene>
<reference evidence="2" key="1">
    <citation type="submission" date="2020-02" db="EMBL/GenBank/DDBJ databases">
        <authorList>
            <person name="Meier V. D."/>
        </authorList>
    </citation>
    <scope>NUCLEOTIDE SEQUENCE</scope>
    <source>
        <strain evidence="2">AVDCRST_MAG30</strain>
    </source>
</reference>
<name>A0A6J4TTR4_9ACTN</name>
<evidence type="ECO:0000256" key="1">
    <source>
        <dbReference type="SAM" id="MobiDB-lite"/>
    </source>
</evidence>
<accession>A0A6J4TTR4</accession>
<feature type="compositionally biased region" description="Basic residues" evidence="1">
    <location>
        <begin position="102"/>
        <end position="114"/>
    </location>
</feature>
<proteinExistence type="predicted"/>
<keyword evidence="2" id="KW-0449">Lipoprotein</keyword>
<feature type="compositionally biased region" description="Basic and acidic residues" evidence="1">
    <location>
        <begin position="25"/>
        <end position="36"/>
    </location>
</feature>
<feature type="non-terminal residue" evidence="2">
    <location>
        <position position="1"/>
    </location>
</feature>
<evidence type="ECO:0000313" key="2">
    <source>
        <dbReference type="EMBL" id="CAA9530308.1"/>
    </source>
</evidence>
<dbReference type="AlphaFoldDB" id="A0A6J4TTR4"/>
<feature type="compositionally biased region" description="Basic residues" evidence="1">
    <location>
        <begin position="134"/>
        <end position="164"/>
    </location>
</feature>
<feature type="non-terminal residue" evidence="2">
    <location>
        <position position="173"/>
    </location>
</feature>
<feature type="compositionally biased region" description="Basic and acidic residues" evidence="1">
    <location>
        <begin position="51"/>
        <end position="60"/>
    </location>
</feature>
<feature type="region of interest" description="Disordered" evidence="1">
    <location>
        <begin position="102"/>
        <end position="173"/>
    </location>
</feature>
<feature type="compositionally biased region" description="Basic residues" evidence="1">
    <location>
        <begin position="1"/>
        <end position="21"/>
    </location>
</feature>
<feature type="compositionally biased region" description="Basic residues" evidence="1">
    <location>
        <begin position="37"/>
        <end position="50"/>
    </location>
</feature>
<sequence>RRRRPPRDRRGHRPPGRRRPAGRAPDQDGRPLGDRRPRPHGPRRALRARRAPLEHAERARPGPGVGCPRRRRLVDPLARPAQRLPDRQRVLVRPGSLRQLARLRRHAGHGHARRRPQDAAVRHQGDVPQGLALHPRRRHRPRPVRRRPRVRPHRRHRAVSRLRRPRADPGHPL</sequence>
<dbReference type="EMBL" id="CADCVS010000490">
    <property type="protein sequence ID" value="CAA9530308.1"/>
    <property type="molecule type" value="Genomic_DNA"/>
</dbReference>
<protein>
    <submittedName>
        <fullName evidence="2">Rare lipoprotein A</fullName>
    </submittedName>
</protein>
<feature type="region of interest" description="Disordered" evidence="1">
    <location>
        <begin position="1"/>
        <end position="89"/>
    </location>
</feature>
<organism evidence="2">
    <name type="scientific">uncultured Solirubrobacteraceae bacterium</name>
    <dbReference type="NCBI Taxonomy" id="1162706"/>
    <lineage>
        <taxon>Bacteria</taxon>
        <taxon>Bacillati</taxon>
        <taxon>Actinomycetota</taxon>
        <taxon>Thermoleophilia</taxon>
        <taxon>Solirubrobacterales</taxon>
        <taxon>Solirubrobacteraceae</taxon>
        <taxon>environmental samples</taxon>
    </lineage>
</organism>
<feature type="compositionally biased region" description="Basic and acidic residues" evidence="1">
    <location>
        <begin position="115"/>
        <end position="125"/>
    </location>
</feature>